<feature type="region of interest" description="Disordered" evidence="1">
    <location>
        <begin position="394"/>
        <end position="418"/>
    </location>
</feature>
<keyword evidence="2" id="KW-0472">Membrane</keyword>
<dbReference type="Gene3D" id="2.120.10.80">
    <property type="entry name" value="Kelch-type beta propeller"/>
    <property type="match status" value="1"/>
</dbReference>
<organism evidence="3 4">
    <name type="scientific">Uncinula necator</name>
    <name type="common">Grape powdery mildew</name>
    <dbReference type="NCBI Taxonomy" id="52586"/>
    <lineage>
        <taxon>Eukaryota</taxon>
        <taxon>Fungi</taxon>
        <taxon>Dikarya</taxon>
        <taxon>Ascomycota</taxon>
        <taxon>Pezizomycotina</taxon>
        <taxon>Leotiomycetes</taxon>
        <taxon>Erysiphales</taxon>
        <taxon>Erysiphaceae</taxon>
        <taxon>Erysiphe</taxon>
    </lineage>
</organism>
<dbReference type="EMBL" id="JNVN01000580">
    <property type="protein sequence ID" value="KHJ34998.1"/>
    <property type="molecule type" value="Genomic_DNA"/>
</dbReference>
<evidence type="ECO:0000313" key="4">
    <source>
        <dbReference type="Proteomes" id="UP000030854"/>
    </source>
</evidence>
<feature type="region of interest" description="Disordered" evidence="1">
    <location>
        <begin position="431"/>
        <end position="450"/>
    </location>
</feature>
<name>A0A0B1P9R9_UNCNE</name>
<proteinExistence type="predicted"/>
<dbReference type="OMA" id="KNTEWNE"/>
<evidence type="ECO:0000313" key="3">
    <source>
        <dbReference type="EMBL" id="KHJ34998.1"/>
    </source>
</evidence>
<dbReference type="STRING" id="52586.A0A0B1P9R9"/>
<dbReference type="SUPFAM" id="SSF117281">
    <property type="entry name" value="Kelch motif"/>
    <property type="match status" value="1"/>
</dbReference>
<dbReference type="InterPro" id="IPR015915">
    <property type="entry name" value="Kelch-typ_b-propeller"/>
</dbReference>
<keyword evidence="2" id="KW-0812">Transmembrane</keyword>
<dbReference type="HOGENOM" id="CLU_013054_0_0_1"/>
<dbReference type="AlphaFoldDB" id="A0A0B1P9R9"/>
<feature type="compositionally biased region" description="Low complexity" evidence="1">
    <location>
        <begin position="431"/>
        <end position="440"/>
    </location>
</feature>
<keyword evidence="2" id="KW-1133">Transmembrane helix</keyword>
<gene>
    <name evidence="3" type="ORF">EV44_g6460</name>
</gene>
<feature type="region of interest" description="Disordered" evidence="1">
    <location>
        <begin position="463"/>
        <end position="526"/>
    </location>
</feature>
<feature type="transmembrane region" description="Helical" evidence="2">
    <location>
        <begin position="367"/>
        <end position="388"/>
    </location>
</feature>
<sequence length="526" mass="58115">MSLRSQSSSLDDSCTVVYNHTIYSYSSESFQSLKLEKNTEWNELPMGVPVKGGVCVHRTPENNDSPASMFIVGGVTDMDTYHGLQRFTFESQTWDTILLSDQVIQNRIYHGAVYLNASDSILVYSGIQDKQEGLSSQTFTIQASEPYRVTAYQSIAPPAKSPVMLPWSSNQAVYLGGSENNRKVMLFDPKTSWVDSGITLLNPVVNTENVKSTIISGDDLTKVLYTFDLSKSPNSVNMTVLRNADGSPIQNARQSFSQGTQNSPKSNKNLTAKNWPSYDATLAPRISRKVCTISYDLSSGLVVFAGGSEVDSISIFDARGNHWDNPLDLLGSKELNPPGNSASIAISDNLKGSQQVSETNSPLPAKYLAAIIVSILISAVLIISLLCFTRSQKAKAQNNKNNDPRFKGGPDEEDGMDFIDKGVSDEILEKYSSSSSGRSNQSKKDSDYNNSHHIYKDVISKPISLHKRQGEDSPTYLEGARPAPLPNENWNSERRSSGWNRYWSSENSSQVDEYYVSKSNNPYHHD</sequence>
<evidence type="ECO:0000256" key="2">
    <source>
        <dbReference type="SAM" id="Phobius"/>
    </source>
</evidence>
<dbReference type="Proteomes" id="UP000030854">
    <property type="component" value="Unassembled WGS sequence"/>
</dbReference>
<evidence type="ECO:0000256" key="1">
    <source>
        <dbReference type="SAM" id="MobiDB-lite"/>
    </source>
</evidence>
<reference evidence="3 4" key="1">
    <citation type="journal article" date="2014" name="BMC Genomics">
        <title>Adaptive genomic structural variation in the grape powdery mildew pathogen, Erysiphe necator.</title>
        <authorList>
            <person name="Jones L."/>
            <person name="Riaz S."/>
            <person name="Morales-Cruz A."/>
            <person name="Amrine K.C."/>
            <person name="McGuire B."/>
            <person name="Gubler W.D."/>
            <person name="Walker M.A."/>
            <person name="Cantu D."/>
        </authorList>
    </citation>
    <scope>NUCLEOTIDE SEQUENCE [LARGE SCALE GENOMIC DNA]</scope>
    <source>
        <strain evidence="4">c</strain>
    </source>
</reference>
<keyword evidence="4" id="KW-1185">Reference proteome</keyword>
<feature type="compositionally biased region" description="Polar residues" evidence="1">
    <location>
        <begin position="497"/>
        <end position="526"/>
    </location>
</feature>
<feature type="region of interest" description="Disordered" evidence="1">
    <location>
        <begin position="249"/>
        <end position="272"/>
    </location>
</feature>
<comment type="caution">
    <text evidence="3">The sequence shown here is derived from an EMBL/GenBank/DDBJ whole genome shotgun (WGS) entry which is preliminary data.</text>
</comment>
<accession>A0A0B1P9R9</accession>
<protein>
    <submittedName>
        <fullName evidence="3">Putative pre-mrna splicing factor clf1</fullName>
    </submittedName>
</protein>